<dbReference type="Proteomes" id="UP001472677">
    <property type="component" value="Unassembled WGS sequence"/>
</dbReference>
<reference evidence="1 2" key="1">
    <citation type="journal article" date="2024" name="G3 (Bethesda)">
        <title>Genome assembly of Hibiscus sabdariffa L. provides insights into metabolisms of medicinal natural products.</title>
        <authorList>
            <person name="Kim T."/>
        </authorList>
    </citation>
    <scope>NUCLEOTIDE SEQUENCE [LARGE SCALE GENOMIC DNA]</scope>
    <source>
        <strain evidence="1">TK-2024</strain>
        <tissue evidence="1">Old leaves</tissue>
    </source>
</reference>
<sequence>MVPLPTPSTDLFENGYGKTKENQVAAQHSTAQRPFTECSQYKHTIYLYTSLSSFNSIHIKGRCTLAREDGPKCFIPMDSSLFFGFISSVSLLHPKYKSKCSCKAWTGTAKTSVVALLKH</sequence>
<comment type="caution">
    <text evidence="1">The sequence shown here is derived from an EMBL/GenBank/DDBJ whole genome shotgun (WGS) entry which is preliminary data.</text>
</comment>
<evidence type="ECO:0000313" key="2">
    <source>
        <dbReference type="Proteomes" id="UP001472677"/>
    </source>
</evidence>
<gene>
    <name evidence="1" type="ORF">V6N12_053351</name>
</gene>
<organism evidence="1 2">
    <name type="scientific">Hibiscus sabdariffa</name>
    <name type="common">roselle</name>
    <dbReference type="NCBI Taxonomy" id="183260"/>
    <lineage>
        <taxon>Eukaryota</taxon>
        <taxon>Viridiplantae</taxon>
        <taxon>Streptophyta</taxon>
        <taxon>Embryophyta</taxon>
        <taxon>Tracheophyta</taxon>
        <taxon>Spermatophyta</taxon>
        <taxon>Magnoliopsida</taxon>
        <taxon>eudicotyledons</taxon>
        <taxon>Gunneridae</taxon>
        <taxon>Pentapetalae</taxon>
        <taxon>rosids</taxon>
        <taxon>malvids</taxon>
        <taxon>Malvales</taxon>
        <taxon>Malvaceae</taxon>
        <taxon>Malvoideae</taxon>
        <taxon>Hibiscus</taxon>
    </lineage>
</organism>
<name>A0ABR2DA50_9ROSI</name>
<accession>A0ABR2DA50</accession>
<dbReference type="EMBL" id="JBBPBM010000034">
    <property type="protein sequence ID" value="KAK8531893.1"/>
    <property type="molecule type" value="Genomic_DNA"/>
</dbReference>
<keyword evidence="2" id="KW-1185">Reference proteome</keyword>
<protein>
    <submittedName>
        <fullName evidence="1">Uncharacterized protein</fullName>
    </submittedName>
</protein>
<proteinExistence type="predicted"/>
<evidence type="ECO:0000313" key="1">
    <source>
        <dbReference type="EMBL" id="KAK8531893.1"/>
    </source>
</evidence>